<feature type="domain" description="GAF" evidence="4">
    <location>
        <begin position="233"/>
        <end position="379"/>
    </location>
</feature>
<proteinExistence type="predicted"/>
<dbReference type="InterPro" id="IPR029016">
    <property type="entry name" value="GAF-like_dom_sf"/>
</dbReference>
<dbReference type="InterPro" id="IPR036890">
    <property type="entry name" value="HATPase_C_sf"/>
</dbReference>
<keyword evidence="7" id="KW-1185">Reference proteome</keyword>
<evidence type="ECO:0000256" key="2">
    <source>
        <dbReference type="ARBA" id="ARBA00022777"/>
    </source>
</evidence>
<dbReference type="GO" id="GO:0016301">
    <property type="term" value="F:kinase activity"/>
    <property type="evidence" value="ECO:0007669"/>
    <property type="project" value="UniProtKB-KW"/>
</dbReference>
<dbReference type="InterPro" id="IPR003018">
    <property type="entry name" value="GAF"/>
</dbReference>
<dbReference type="InterPro" id="IPR003594">
    <property type="entry name" value="HATPase_dom"/>
</dbReference>
<dbReference type="Pfam" id="PF02518">
    <property type="entry name" value="HATPase_c"/>
    <property type="match status" value="1"/>
</dbReference>
<dbReference type="Gene3D" id="3.30.450.40">
    <property type="match status" value="2"/>
</dbReference>
<feature type="domain" description="GAF" evidence="4">
    <location>
        <begin position="399"/>
        <end position="544"/>
    </location>
</feature>
<evidence type="ECO:0000256" key="1">
    <source>
        <dbReference type="ARBA" id="ARBA00022679"/>
    </source>
</evidence>
<organism evidence="6 7">
    <name type="scientific">Microlunatus panaciterrae</name>
    <dbReference type="NCBI Taxonomy" id="400768"/>
    <lineage>
        <taxon>Bacteria</taxon>
        <taxon>Bacillati</taxon>
        <taxon>Actinomycetota</taxon>
        <taxon>Actinomycetes</taxon>
        <taxon>Propionibacteriales</taxon>
        <taxon>Propionibacteriaceae</taxon>
        <taxon>Microlunatus</taxon>
    </lineage>
</organism>
<sequence>MGSWLTGVAMALADAGAGEREGSTSGAGGRPEGAGAEVAILDREGVIVSVNAAWRQFCGDNDGDPARTGVGMSYLEVCAAAGDDPQVQLVVEAIRSAIGGNLAVPRGLTISCDSPELARRFDMLVSSRMDDEGRCLGAMVTLTLTMADRIVPRTEPAPAASMAPVVSPPPPSAFGAPWDTADEALTLTFPDVPQLELEEVIGQLTARAQDVLAAQGRLRSLLRANAKIVSDLSLPALLRHIVVAARELVQARYAALGVIGPNGKLEQFVHDGMPPELVERIGVLPEGKGILGLLIHSPGPVRLNDLNAHPAAAGFPEHHPRMTSFLGVPIQVRNQTFGNLYLTDSVKGTFSSDDQQLLTALAATAGSAITNARLYLETQQQRHWLSASTALTQQLFAGTTERPLDVVLRYALRGADADSATLVMPVSDHELSVEASAGALAAMSGRVVDSAHTMAAEVIRTGRAQLSSDYAADFAKGQEAIGVGLGAVVGVPLTGPDGQIRGVLSVSRLAGRAPFTQTDKELLSGFAAHAGLALELDRARTEHEFLTMVEDHDRIASDLHDHVIQELFAVGMGLEGMIEGLDESQRGRISGYVKALDDTIRRIRATIYQLHPMPHQPEGLKQRLLFVLDEETTAPGLHSEIQFSGPIEQVPTELADDVVAVVREAITNAARHSRASSMTIALSFLDPVVTLDVTDDGCGIPPSVAHGELFDMRERAERHGGSLDLRRPAQGGTHLRWTAHVPEVQKKSPSDTIGSLLG</sequence>
<dbReference type="Pfam" id="PF13185">
    <property type="entry name" value="GAF_2"/>
    <property type="match status" value="2"/>
</dbReference>
<keyword evidence="3" id="KW-0902">Two-component regulatory system</keyword>
<keyword evidence="2 6" id="KW-0418">Kinase</keyword>
<evidence type="ECO:0000259" key="5">
    <source>
        <dbReference type="SMART" id="SM00387"/>
    </source>
</evidence>
<protein>
    <submittedName>
        <fullName evidence="6">Signal transduction histidine kinase</fullName>
    </submittedName>
</protein>
<accession>A0ABS2RDW7</accession>
<feature type="domain" description="Histidine kinase/HSP90-like ATPase" evidence="5">
    <location>
        <begin position="653"/>
        <end position="743"/>
    </location>
</feature>
<dbReference type="PANTHER" id="PTHR24421">
    <property type="entry name" value="NITRATE/NITRITE SENSOR PROTEIN NARX-RELATED"/>
    <property type="match status" value="1"/>
</dbReference>
<comment type="caution">
    <text evidence="6">The sequence shown here is derived from an EMBL/GenBank/DDBJ whole genome shotgun (WGS) entry which is preliminary data.</text>
</comment>
<evidence type="ECO:0000259" key="4">
    <source>
        <dbReference type="SMART" id="SM00065"/>
    </source>
</evidence>
<dbReference type="CDD" id="cd16917">
    <property type="entry name" value="HATPase_UhpB-NarQ-NarX-like"/>
    <property type="match status" value="1"/>
</dbReference>
<dbReference type="InterPro" id="IPR050482">
    <property type="entry name" value="Sensor_HK_TwoCompSys"/>
</dbReference>
<dbReference type="InterPro" id="IPR011712">
    <property type="entry name" value="Sig_transdc_His_kin_sub3_dim/P"/>
</dbReference>
<dbReference type="SMART" id="SM00387">
    <property type="entry name" value="HATPase_c"/>
    <property type="match status" value="1"/>
</dbReference>
<dbReference type="Pfam" id="PF07730">
    <property type="entry name" value="HisKA_3"/>
    <property type="match status" value="1"/>
</dbReference>
<dbReference type="SMART" id="SM00065">
    <property type="entry name" value="GAF"/>
    <property type="match status" value="2"/>
</dbReference>
<dbReference type="SUPFAM" id="SSF55781">
    <property type="entry name" value="GAF domain-like"/>
    <property type="match status" value="2"/>
</dbReference>
<evidence type="ECO:0000256" key="3">
    <source>
        <dbReference type="ARBA" id="ARBA00023012"/>
    </source>
</evidence>
<dbReference type="Gene3D" id="3.30.565.10">
    <property type="entry name" value="Histidine kinase-like ATPase, C-terminal domain"/>
    <property type="match status" value="1"/>
</dbReference>
<gene>
    <name evidence="6" type="ORF">JOE57_000053</name>
</gene>
<dbReference type="EMBL" id="JAFBCF010000001">
    <property type="protein sequence ID" value="MBM7797132.1"/>
    <property type="molecule type" value="Genomic_DNA"/>
</dbReference>
<dbReference type="Proteomes" id="UP000704762">
    <property type="component" value="Unassembled WGS sequence"/>
</dbReference>
<evidence type="ECO:0000313" key="7">
    <source>
        <dbReference type="Proteomes" id="UP000704762"/>
    </source>
</evidence>
<reference evidence="6 7" key="1">
    <citation type="submission" date="2021-01" db="EMBL/GenBank/DDBJ databases">
        <title>Sequencing the genomes of 1000 actinobacteria strains.</title>
        <authorList>
            <person name="Klenk H.-P."/>
        </authorList>
    </citation>
    <scope>NUCLEOTIDE SEQUENCE [LARGE SCALE GENOMIC DNA]</scope>
    <source>
        <strain evidence="6 7">DSM 18662</strain>
    </source>
</reference>
<dbReference type="RefSeq" id="WP_204915860.1">
    <property type="nucleotide sequence ID" value="NZ_BAAAQP010000003.1"/>
</dbReference>
<dbReference type="SUPFAM" id="SSF55874">
    <property type="entry name" value="ATPase domain of HSP90 chaperone/DNA topoisomerase II/histidine kinase"/>
    <property type="match status" value="1"/>
</dbReference>
<dbReference type="Gene3D" id="1.20.5.1930">
    <property type="match status" value="1"/>
</dbReference>
<name>A0ABS2RDW7_9ACTN</name>
<keyword evidence="1" id="KW-0808">Transferase</keyword>
<dbReference type="PANTHER" id="PTHR24421:SF56">
    <property type="entry name" value="OXYGEN SENSOR HISTIDINE KINASE RESPONSE REGULATOR DOST"/>
    <property type="match status" value="1"/>
</dbReference>
<evidence type="ECO:0000313" key="6">
    <source>
        <dbReference type="EMBL" id="MBM7797132.1"/>
    </source>
</evidence>